<evidence type="ECO:0000256" key="2">
    <source>
        <dbReference type="ARBA" id="ARBA00023172"/>
    </source>
</evidence>
<accession>A0ABV9TQT8</accession>
<reference evidence="7" key="1">
    <citation type="journal article" date="2019" name="Int. J. Syst. Evol. Microbiol.">
        <title>The Global Catalogue of Microorganisms (GCM) 10K type strain sequencing project: providing services to taxonomists for standard genome sequencing and annotation.</title>
        <authorList>
            <consortium name="The Broad Institute Genomics Platform"/>
            <consortium name="The Broad Institute Genome Sequencing Center for Infectious Disease"/>
            <person name="Wu L."/>
            <person name="Ma J."/>
        </authorList>
    </citation>
    <scope>NUCLEOTIDE SEQUENCE [LARGE SCALE GENOMIC DNA]</scope>
    <source>
        <strain evidence="7">KLKA75</strain>
    </source>
</reference>
<dbReference type="PANTHER" id="PTHR41251:SF1">
    <property type="entry name" value="NON-HOMOLOGOUS END JOINING PROTEIN KU"/>
    <property type="match status" value="1"/>
</dbReference>
<dbReference type="NCBIfam" id="TIGR02772">
    <property type="entry name" value="Ku_bact"/>
    <property type="match status" value="1"/>
</dbReference>
<evidence type="ECO:0000256" key="1">
    <source>
        <dbReference type="ARBA" id="ARBA00023125"/>
    </source>
</evidence>
<evidence type="ECO:0000313" key="7">
    <source>
        <dbReference type="Proteomes" id="UP001595872"/>
    </source>
</evidence>
<proteinExistence type="inferred from homology"/>
<comment type="subunit">
    <text evidence="3">Homodimer. Interacts with LigD.</text>
</comment>
<feature type="region of interest" description="Disordered" evidence="4">
    <location>
        <begin position="255"/>
        <end position="357"/>
    </location>
</feature>
<keyword evidence="2 3" id="KW-0233">DNA recombination</keyword>
<dbReference type="HAMAP" id="MF_01875">
    <property type="entry name" value="Prokaryotic_Ku"/>
    <property type="match status" value="1"/>
</dbReference>
<dbReference type="SMART" id="SM00559">
    <property type="entry name" value="Ku78"/>
    <property type="match status" value="1"/>
</dbReference>
<evidence type="ECO:0000256" key="3">
    <source>
        <dbReference type="HAMAP-Rule" id="MF_01875"/>
    </source>
</evidence>
<evidence type="ECO:0000259" key="5">
    <source>
        <dbReference type="SMART" id="SM00559"/>
    </source>
</evidence>
<protein>
    <recommendedName>
        <fullName evidence="3">Non-homologous end joining protein Ku</fullName>
    </recommendedName>
</protein>
<feature type="compositionally biased region" description="Basic and acidic residues" evidence="4">
    <location>
        <begin position="255"/>
        <end position="264"/>
    </location>
</feature>
<dbReference type="Proteomes" id="UP001595872">
    <property type="component" value="Unassembled WGS sequence"/>
</dbReference>
<feature type="compositionally biased region" description="Low complexity" evidence="4">
    <location>
        <begin position="319"/>
        <end position="341"/>
    </location>
</feature>
<dbReference type="InterPro" id="IPR009187">
    <property type="entry name" value="Prok_Ku"/>
</dbReference>
<comment type="similarity">
    <text evidence="3">Belongs to the prokaryotic Ku family.</text>
</comment>
<evidence type="ECO:0000313" key="6">
    <source>
        <dbReference type="EMBL" id="MFC4905813.1"/>
    </source>
</evidence>
<keyword evidence="3" id="KW-0227">DNA damage</keyword>
<feature type="domain" description="Ku" evidence="5">
    <location>
        <begin position="52"/>
        <end position="180"/>
    </location>
</feature>
<comment type="function">
    <text evidence="3">With LigD forms a non-homologous end joining (NHEJ) DNA repair enzyme, which repairs dsDNA breaks with reduced fidelity. Binds linear dsDNA with 5'- and 3'- overhangs but not closed circular dsDNA nor ssDNA. Recruits and stimulates the ligase activity of LigD.</text>
</comment>
<dbReference type="InterPro" id="IPR006164">
    <property type="entry name" value="DNA_bd_Ku70/Ku80"/>
</dbReference>
<keyword evidence="7" id="KW-1185">Reference proteome</keyword>
<feature type="compositionally biased region" description="Gly residues" evidence="4">
    <location>
        <begin position="309"/>
        <end position="318"/>
    </location>
</feature>
<organism evidence="6 7">
    <name type="scientific">Actinomadura gamaensis</name>
    <dbReference type="NCBI Taxonomy" id="1763541"/>
    <lineage>
        <taxon>Bacteria</taxon>
        <taxon>Bacillati</taxon>
        <taxon>Actinomycetota</taxon>
        <taxon>Actinomycetes</taxon>
        <taxon>Streptosporangiales</taxon>
        <taxon>Thermomonosporaceae</taxon>
        <taxon>Actinomadura</taxon>
    </lineage>
</organism>
<keyword evidence="3" id="KW-0234">DNA repair</keyword>
<dbReference type="PANTHER" id="PTHR41251">
    <property type="entry name" value="NON-HOMOLOGOUS END JOINING PROTEIN KU"/>
    <property type="match status" value="1"/>
</dbReference>
<dbReference type="RefSeq" id="WP_378251553.1">
    <property type="nucleotide sequence ID" value="NZ_JBHSIT010000001.1"/>
</dbReference>
<sequence length="357" mass="38713">MRSIWKGAISFGLVTIPVKLYSATEQRDVSFHQVHREDGGRIRYKRTCTIDGEEVAYADIAKGYELPSGEMVVLTDEDFADLPLTTSRRVDVLEFVDAEEVDAIYFNKSYYLEPESQGVKPYVLLRDALEESGKVAVVKVALRQRESLATLRVRDGVFVLETMLWPDEIREPDFPFLDEDVEVRRQELAMATSLIDSMSGDFDPSQYKDAYREALEAVIEAKIEGREVVRPAEEEGEAPAADLLSALRASVEAAKKSRGEEAASGKRAPARKGASPAAKSAGSKKSASTKKAAGSKTAAGSRKRAASGGTSGEGGTTSRGGTARKSATTRKTAAKKTASSRTAKKSDSSKSRTRRSA</sequence>
<dbReference type="InterPro" id="IPR016194">
    <property type="entry name" value="SPOC-like_C_dom_sf"/>
</dbReference>
<evidence type="ECO:0000256" key="4">
    <source>
        <dbReference type="SAM" id="MobiDB-lite"/>
    </source>
</evidence>
<dbReference type="SUPFAM" id="SSF100939">
    <property type="entry name" value="SPOC domain-like"/>
    <property type="match status" value="1"/>
</dbReference>
<gene>
    <name evidence="3" type="primary">ku</name>
    <name evidence="6" type="ORF">ACFPCY_00640</name>
</gene>
<dbReference type="EMBL" id="JBHSIT010000001">
    <property type="protein sequence ID" value="MFC4905813.1"/>
    <property type="molecule type" value="Genomic_DNA"/>
</dbReference>
<dbReference type="Pfam" id="PF02735">
    <property type="entry name" value="Ku"/>
    <property type="match status" value="1"/>
</dbReference>
<keyword evidence="1 3" id="KW-0238">DNA-binding</keyword>
<name>A0ABV9TQT8_9ACTN</name>
<dbReference type="CDD" id="cd00789">
    <property type="entry name" value="KU_like"/>
    <property type="match status" value="1"/>
</dbReference>
<comment type="caution">
    <text evidence="6">The sequence shown here is derived from an EMBL/GenBank/DDBJ whole genome shotgun (WGS) entry which is preliminary data.</text>
</comment>
<dbReference type="Gene3D" id="2.40.290.10">
    <property type="match status" value="1"/>
</dbReference>
<feature type="compositionally biased region" description="Low complexity" evidence="4">
    <location>
        <begin position="271"/>
        <end position="300"/>
    </location>
</feature>